<dbReference type="GO" id="GO:0046982">
    <property type="term" value="F:protein heterodimerization activity"/>
    <property type="evidence" value="ECO:0007669"/>
    <property type="project" value="InterPro"/>
</dbReference>
<dbReference type="PRINTS" id="PR00622">
    <property type="entry name" value="HISTONEH3"/>
</dbReference>
<dbReference type="InterPro" id="IPR009072">
    <property type="entry name" value="Histone-fold"/>
</dbReference>
<dbReference type="Pfam" id="PF00125">
    <property type="entry name" value="Histone"/>
    <property type="match status" value="1"/>
</dbReference>
<dbReference type="OrthoDB" id="842664at2759"/>
<protein>
    <submittedName>
        <fullName evidence="7">Histone cluster 2, H3c2-like protein</fullName>
    </submittedName>
</protein>
<feature type="domain" description="Core Histone H2A/H2B/H3" evidence="6">
    <location>
        <begin position="49"/>
        <end position="136"/>
    </location>
</feature>
<name>A0A137P441_CONC2</name>
<keyword evidence="4" id="KW-0238">DNA-binding</keyword>
<comment type="subcellular location">
    <subcellularLocation>
        <location evidence="1">Chromosome</location>
    </subcellularLocation>
</comment>
<dbReference type="Proteomes" id="UP000070444">
    <property type="component" value="Unassembled WGS sequence"/>
</dbReference>
<dbReference type="STRING" id="796925.A0A137P441"/>
<comment type="similarity">
    <text evidence="2">Belongs to the histone H3 family.</text>
</comment>
<dbReference type="SMART" id="SM00428">
    <property type="entry name" value="H3"/>
    <property type="match status" value="1"/>
</dbReference>
<dbReference type="CDD" id="cd22911">
    <property type="entry name" value="HFD_H3"/>
    <property type="match status" value="1"/>
</dbReference>
<dbReference type="GO" id="GO:0003677">
    <property type="term" value="F:DNA binding"/>
    <property type="evidence" value="ECO:0007669"/>
    <property type="project" value="InterPro"/>
</dbReference>
<dbReference type="GO" id="GO:0000786">
    <property type="term" value="C:nucleosome"/>
    <property type="evidence" value="ECO:0007669"/>
    <property type="project" value="UniProtKB-KW"/>
</dbReference>
<reference evidence="7 8" key="1">
    <citation type="journal article" date="2015" name="Genome Biol. Evol.">
        <title>Phylogenomic analyses indicate that early fungi evolved digesting cell walls of algal ancestors of land plants.</title>
        <authorList>
            <person name="Chang Y."/>
            <person name="Wang S."/>
            <person name="Sekimoto S."/>
            <person name="Aerts A.L."/>
            <person name="Choi C."/>
            <person name="Clum A."/>
            <person name="LaButti K.M."/>
            <person name="Lindquist E.A."/>
            <person name="Yee Ngan C."/>
            <person name="Ohm R.A."/>
            <person name="Salamov A.A."/>
            <person name="Grigoriev I.V."/>
            <person name="Spatafora J.W."/>
            <person name="Berbee M.L."/>
        </authorList>
    </citation>
    <scope>NUCLEOTIDE SEQUENCE [LARGE SCALE GENOMIC DNA]</scope>
    <source>
        <strain evidence="7 8">NRRL 28638</strain>
    </source>
</reference>
<evidence type="ECO:0000256" key="5">
    <source>
        <dbReference type="SAM" id="MobiDB-lite"/>
    </source>
</evidence>
<evidence type="ECO:0000313" key="7">
    <source>
        <dbReference type="EMBL" id="KXN69709.1"/>
    </source>
</evidence>
<evidence type="ECO:0000256" key="4">
    <source>
        <dbReference type="ARBA" id="ARBA00023269"/>
    </source>
</evidence>
<evidence type="ECO:0000256" key="3">
    <source>
        <dbReference type="ARBA" id="ARBA00022454"/>
    </source>
</evidence>
<feature type="region of interest" description="Disordered" evidence="5">
    <location>
        <begin position="1"/>
        <end position="50"/>
    </location>
</feature>
<proteinExistence type="inferred from homology"/>
<evidence type="ECO:0000259" key="6">
    <source>
        <dbReference type="Pfam" id="PF00125"/>
    </source>
</evidence>
<dbReference type="GO" id="GO:0030527">
    <property type="term" value="F:structural constituent of chromatin"/>
    <property type="evidence" value="ECO:0007669"/>
    <property type="project" value="InterPro"/>
</dbReference>
<dbReference type="AlphaFoldDB" id="A0A137P441"/>
<keyword evidence="8" id="KW-1185">Reference proteome</keyword>
<evidence type="ECO:0000313" key="8">
    <source>
        <dbReference type="Proteomes" id="UP000070444"/>
    </source>
</evidence>
<dbReference type="EMBL" id="KQ964525">
    <property type="protein sequence ID" value="KXN69709.1"/>
    <property type="molecule type" value="Genomic_DNA"/>
</dbReference>
<evidence type="ECO:0000256" key="1">
    <source>
        <dbReference type="ARBA" id="ARBA00004286"/>
    </source>
</evidence>
<gene>
    <name evidence="7" type="ORF">CONCODRAFT_18113</name>
</gene>
<dbReference type="InterPro" id="IPR007125">
    <property type="entry name" value="H2A/H2B/H3"/>
</dbReference>
<keyword evidence="3" id="KW-0158">Chromosome</keyword>
<dbReference type="SUPFAM" id="SSF47113">
    <property type="entry name" value="Histone-fold"/>
    <property type="match status" value="1"/>
</dbReference>
<sequence>MVRQKNTARKTTGSKGYRIAPRKQDAIQIQRSKKYKPGPDLGKAQRARPGQRANCEIQHYTITVEHIVPKLPFQRLIREIIHKINAEIRVQRSAVDILHEMTEDYIVKLFQDANLCVLHAGRVTVMPKDLILAQKIRVTAYTSASLVVYQQIYLI</sequence>
<accession>A0A137P441</accession>
<evidence type="ECO:0000256" key="2">
    <source>
        <dbReference type="ARBA" id="ARBA00010343"/>
    </source>
</evidence>
<dbReference type="PANTHER" id="PTHR11426">
    <property type="entry name" value="HISTONE H3"/>
    <property type="match status" value="1"/>
</dbReference>
<dbReference type="InterPro" id="IPR000164">
    <property type="entry name" value="Histone_H3/CENP-A"/>
</dbReference>
<organism evidence="7 8">
    <name type="scientific">Conidiobolus coronatus (strain ATCC 28846 / CBS 209.66 / NRRL 28638)</name>
    <name type="common">Delacroixia coronata</name>
    <dbReference type="NCBI Taxonomy" id="796925"/>
    <lineage>
        <taxon>Eukaryota</taxon>
        <taxon>Fungi</taxon>
        <taxon>Fungi incertae sedis</taxon>
        <taxon>Zoopagomycota</taxon>
        <taxon>Entomophthoromycotina</taxon>
        <taxon>Entomophthoromycetes</taxon>
        <taxon>Entomophthorales</taxon>
        <taxon>Ancylistaceae</taxon>
        <taxon>Conidiobolus</taxon>
    </lineage>
</organism>
<dbReference type="Gene3D" id="1.10.20.10">
    <property type="entry name" value="Histone, subunit A"/>
    <property type="match status" value="1"/>
</dbReference>
<keyword evidence="4" id="KW-0544">Nucleosome core</keyword>